<protein>
    <submittedName>
        <fullName evidence="1">Uncharacterized protein</fullName>
    </submittedName>
</protein>
<sequence>RKPGFCVHDNSTQHATVAQEEGGFVVFGAGKKGEWEIHRGKAPVMKMSRLHITGRNGWRLCEG</sequence>
<accession>F3CBL3</accession>
<dbReference type="HOGENOM" id="CLU_2873127_0_0_6"/>
<feature type="non-terminal residue" evidence="1">
    <location>
        <position position="1"/>
    </location>
</feature>
<dbReference type="PATRIC" id="fig|875330.6.peg.4526"/>
<reference evidence="1 2" key="1">
    <citation type="journal article" date="2011" name="PLoS Pathog.">
        <title>Dynamic evolution of pathogenicity revealed by sequencing and comparative genomics of 19 Pseudomonas syringae isolates.</title>
        <authorList>
            <person name="Baltrus D.A."/>
            <person name="Nishimura M.T."/>
            <person name="Romanchuk A."/>
            <person name="Chang J.H."/>
            <person name="Mukhtar M.S."/>
            <person name="Cherkis K."/>
            <person name="Roach J."/>
            <person name="Grant S.R."/>
            <person name="Jones C.D."/>
            <person name="Dangl J.L."/>
        </authorList>
    </citation>
    <scope>NUCLEOTIDE SEQUENCE [LARGE SCALE GENOMIC DNA]</scope>
    <source>
        <strain evidence="2">race 4</strain>
    </source>
</reference>
<dbReference type="EMBL" id="ADWY01001305">
    <property type="protein sequence ID" value="EGH16655.1"/>
    <property type="molecule type" value="Genomic_DNA"/>
</dbReference>
<proteinExistence type="predicted"/>
<name>F3CBL3_PSESG</name>
<dbReference type="AlphaFoldDB" id="F3CBL3"/>
<evidence type="ECO:0000313" key="2">
    <source>
        <dbReference type="Proteomes" id="UP000005466"/>
    </source>
</evidence>
<evidence type="ECO:0000313" key="1">
    <source>
        <dbReference type="EMBL" id="EGH16655.1"/>
    </source>
</evidence>
<organism evidence="1 2">
    <name type="scientific">Pseudomonas savastanoi pv. glycinea str. race 4</name>
    <dbReference type="NCBI Taxonomy" id="875330"/>
    <lineage>
        <taxon>Bacteria</taxon>
        <taxon>Pseudomonadati</taxon>
        <taxon>Pseudomonadota</taxon>
        <taxon>Gammaproteobacteria</taxon>
        <taxon>Pseudomonadales</taxon>
        <taxon>Pseudomonadaceae</taxon>
        <taxon>Pseudomonas</taxon>
    </lineage>
</organism>
<comment type="caution">
    <text evidence="1">The sequence shown here is derived from an EMBL/GenBank/DDBJ whole genome shotgun (WGS) entry which is preliminary data.</text>
</comment>
<dbReference type="Proteomes" id="UP000005466">
    <property type="component" value="Unassembled WGS sequence"/>
</dbReference>
<gene>
    <name evidence="1" type="ORF">Pgy4_26815</name>
</gene>